<dbReference type="EMBL" id="JABFAD010000008">
    <property type="protein sequence ID" value="MBA0804294.1"/>
    <property type="molecule type" value="Genomic_DNA"/>
</dbReference>
<keyword evidence="2" id="KW-1185">Reference proteome</keyword>
<name>A0A7J9H4K2_9ROSI</name>
<comment type="caution">
    <text evidence="1">The sequence shown here is derived from an EMBL/GenBank/DDBJ whole genome shotgun (WGS) entry which is preliminary data.</text>
</comment>
<protein>
    <submittedName>
        <fullName evidence="1">Uncharacterized protein</fullName>
    </submittedName>
</protein>
<evidence type="ECO:0000313" key="2">
    <source>
        <dbReference type="Proteomes" id="UP000593560"/>
    </source>
</evidence>
<dbReference type="Proteomes" id="UP000593560">
    <property type="component" value="Unassembled WGS sequence"/>
</dbReference>
<accession>A0A7J9H4K2</accession>
<organism evidence="1 2">
    <name type="scientific">Gossypium harknessii</name>
    <dbReference type="NCBI Taxonomy" id="34285"/>
    <lineage>
        <taxon>Eukaryota</taxon>
        <taxon>Viridiplantae</taxon>
        <taxon>Streptophyta</taxon>
        <taxon>Embryophyta</taxon>
        <taxon>Tracheophyta</taxon>
        <taxon>Spermatophyta</taxon>
        <taxon>Magnoliopsida</taxon>
        <taxon>eudicotyledons</taxon>
        <taxon>Gunneridae</taxon>
        <taxon>Pentapetalae</taxon>
        <taxon>rosids</taxon>
        <taxon>malvids</taxon>
        <taxon>Malvales</taxon>
        <taxon>Malvaceae</taxon>
        <taxon>Malvoideae</taxon>
        <taxon>Gossypium</taxon>
    </lineage>
</organism>
<evidence type="ECO:0000313" key="1">
    <source>
        <dbReference type="EMBL" id="MBA0804294.1"/>
    </source>
</evidence>
<sequence>MTTTTTTTTMMGRWWRCERRFVCIKNAGMIGGSMEERPKTRNHLLLIQPKP</sequence>
<proteinExistence type="predicted"/>
<dbReference type="AlphaFoldDB" id="A0A7J9H4K2"/>
<reference evidence="1 2" key="1">
    <citation type="journal article" date="2019" name="Genome Biol. Evol.">
        <title>Insights into the evolution of the New World diploid cottons (Gossypium, subgenus Houzingenia) based on genome sequencing.</title>
        <authorList>
            <person name="Grover C.E."/>
            <person name="Arick M.A. 2nd"/>
            <person name="Thrash A."/>
            <person name="Conover J.L."/>
            <person name="Sanders W.S."/>
            <person name="Peterson D.G."/>
            <person name="Frelichowski J.E."/>
            <person name="Scheffler J.A."/>
            <person name="Scheffler B.E."/>
            <person name="Wendel J.F."/>
        </authorList>
    </citation>
    <scope>NUCLEOTIDE SEQUENCE [LARGE SCALE GENOMIC DNA]</scope>
    <source>
        <strain evidence="1">0</strain>
        <tissue evidence="1">Leaf</tissue>
    </source>
</reference>
<gene>
    <name evidence="1" type="ORF">Gohar_003885</name>
</gene>